<evidence type="ECO:0000313" key="5">
    <source>
        <dbReference type="Proteomes" id="UP000018458"/>
    </source>
</evidence>
<dbReference type="Gene3D" id="3.40.50.1000">
    <property type="entry name" value="HAD superfamily/HAD-like"/>
    <property type="match status" value="1"/>
</dbReference>
<dbReference type="OrthoDB" id="9784466at2"/>
<keyword evidence="2 4" id="KW-0378">Hydrolase</keyword>
<dbReference type="Pfam" id="PF12710">
    <property type="entry name" value="HAD"/>
    <property type="match status" value="1"/>
</dbReference>
<accession>E8LIP8</accession>
<dbReference type="InterPro" id="IPR050582">
    <property type="entry name" value="HAD-like_SerB"/>
</dbReference>
<dbReference type="eggNOG" id="COG0560">
    <property type="taxonomic scope" value="Bacteria"/>
</dbReference>
<evidence type="ECO:0000256" key="3">
    <source>
        <dbReference type="ARBA" id="ARBA00022842"/>
    </source>
</evidence>
<reference evidence="4 5" key="1">
    <citation type="submission" date="2011-01" db="EMBL/GenBank/DDBJ databases">
        <authorList>
            <person name="Weinstock G."/>
            <person name="Sodergren E."/>
            <person name="Clifton S."/>
            <person name="Fulton L."/>
            <person name="Fulton B."/>
            <person name="Courtney L."/>
            <person name="Fronick C."/>
            <person name="Harrison M."/>
            <person name="Strong C."/>
            <person name="Farmer C."/>
            <person name="Delahaunty K."/>
            <person name="Markovic C."/>
            <person name="Hall O."/>
            <person name="Minx P."/>
            <person name="Tomlinson C."/>
            <person name="Mitreva M."/>
            <person name="Hou S."/>
            <person name="Chen J."/>
            <person name="Wollam A."/>
            <person name="Pepin K.H."/>
            <person name="Johnson M."/>
            <person name="Bhonagiri V."/>
            <person name="Zhang X."/>
            <person name="Suruliraj S."/>
            <person name="Warren W."/>
            <person name="Chinwalla A."/>
            <person name="Mardis E.R."/>
            <person name="Wilson R.K."/>
        </authorList>
    </citation>
    <scope>NUCLEOTIDE SEQUENCE [LARGE SCALE GENOMIC DNA]</scope>
    <source>
        <strain evidence="5">DSM 22608 / JCM 16073 / KCTC 15190 / YIT 12066</strain>
    </source>
</reference>
<comment type="caution">
    <text evidence="4">The sequence shown here is derived from an EMBL/GenBank/DDBJ whole genome shotgun (WGS) entry which is preliminary data.</text>
</comment>
<dbReference type="InterPro" id="IPR023214">
    <property type="entry name" value="HAD_sf"/>
</dbReference>
<sequence>MESQIMSRDLYVFDLDYTLIDADSSTLWCRYMVENHIAEDPDFLNKEKRLMDAYDRGELNVHDYIAFSMPPITKIPKEKVDAIVDDFVKNTFSNLIFKEAKELLNELKNQNESILLLSASADMIVNAVARYLGIKEAISVNIKVENGFYTDKIDGVPSFKEGKVICLEKYLLEHPEINGKITFYTDSINDLPLCLRADSVYTVNPGILLRQKALENNWPILNWKRG</sequence>
<dbReference type="HOGENOM" id="CLU_052657_1_1_6"/>
<dbReference type="SUPFAM" id="SSF56784">
    <property type="entry name" value="HAD-like"/>
    <property type="match status" value="1"/>
</dbReference>
<dbReference type="InterPro" id="IPR006385">
    <property type="entry name" value="HAD_hydro_SerB1"/>
</dbReference>
<dbReference type="STRING" id="762983.HMPREF9444_00568"/>
<keyword evidence="3" id="KW-0460">Magnesium</keyword>
<dbReference type="PANTHER" id="PTHR43344">
    <property type="entry name" value="PHOSPHOSERINE PHOSPHATASE"/>
    <property type="match status" value="1"/>
</dbReference>
<dbReference type="NCBIfam" id="TIGR01488">
    <property type="entry name" value="HAD-SF-IB"/>
    <property type="match status" value="1"/>
</dbReference>
<keyword evidence="5" id="KW-1185">Reference proteome</keyword>
<dbReference type="EMBL" id="AEVO01000026">
    <property type="protein sequence ID" value="EFY07582.1"/>
    <property type="molecule type" value="Genomic_DNA"/>
</dbReference>
<keyword evidence="1" id="KW-0479">Metal-binding</keyword>
<dbReference type="Gene3D" id="1.20.1440.100">
    <property type="entry name" value="SG protein - dephosphorylation function"/>
    <property type="match status" value="1"/>
</dbReference>
<dbReference type="InterPro" id="IPR036412">
    <property type="entry name" value="HAD-like_sf"/>
</dbReference>
<dbReference type="Proteomes" id="UP000018458">
    <property type="component" value="Unassembled WGS sequence"/>
</dbReference>
<proteinExistence type="predicted"/>
<dbReference type="GO" id="GO:0016787">
    <property type="term" value="F:hydrolase activity"/>
    <property type="evidence" value="ECO:0007669"/>
    <property type="project" value="UniProtKB-KW"/>
</dbReference>
<name>E8LIP8_SUCHY</name>
<protein>
    <submittedName>
        <fullName evidence="4">HAD hydrolase, family IB</fullName>
    </submittedName>
</protein>
<evidence type="ECO:0000256" key="1">
    <source>
        <dbReference type="ARBA" id="ARBA00022723"/>
    </source>
</evidence>
<dbReference type="PANTHER" id="PTHR43344:SF13">
    <property type="entry name" value="PHOSPHATASE RV3661-RELATED"/>
    <property type="match status" value="1"/>
</dbReference>
<dbReference type="NCBIfam" id="TIGR01490">
    <property type="entry name" value="HAD-SF-IB-hyp1"/>
    <property type="match status" value="1"/>
</dbReference>
<dbReference type="AlphaFoldDB" id="E8LIP8"/>
<dbReference type="GO" id="GO:0046872">
    <property type="term" value="F:metal ion binding"/>
    <property type="evidence" value="ECO:0007669"/>
    <property type="project" value="UniProtKB-KW"/>
</dbReference>
<gene>
    <name evidence="4" type="ORF">HMPREF9444_00568</name>
</gene>
<evidence type="ECO:0000313" key="4">
    <source>
        <dbReference type="EMBL" id="EFY07582.1"/>
    </source>
</evidence>
<organism evidence="4 5">
    <name type="scientific">Succinatimonas hippei (strain DSM 22608 / JCM 16073 / KCTC 15190 / YIT 12066)</name>
    <dbReference type="NCBI Taxonomy" id="762983"/>
    <lineage>
        <taxon>Bacteria</taxon>
        <taxon>Pseudomonadati</taxon>
        <taxon>Pseudomonadota</taxon>
        <taxon>Gammaproteobacteria</taxon>
        <taxon>Aeromonadales</taxon>
        <taxon>Succinivibrionaceae</taxon>
        <taxon>Succinatimonas</taxon>
    </lineage>
</organism>
<evidence type="ECO:0000256" key="2">
    <source>
        <dbReference type="ARBA" id="ARBA00022801"/>
    </source>
</evidence>